<name>A0ABW5DR27_9PROT</name>
<comment type="caution">
    <text evidence="2">The sequence shown here is derived from an EMBL/GenBank/DDBJ whole genome shotgun (WGS) entry which is preliminary data.</text>
</comment>
<evidence type="ECO:0000256" key="1">
    <source>
        <dbReference type="SAM" id="MobiDB-lite"/>
    </source>
</evidence>
<dbReference type="Proteomes" id="UP001597295">
    <property type="component" value="Unassembled WGS sequence"/>
</dbReference>
<proteinExistence type="predicted"/>
<evidence type="ECO:0000313" key="3">
    <source>
        <dbReference type="Proteomes" id="UP001597295"/>
    </source>
</evidence>
<sequence>MRLTILTLGIAIVLGGTALADPGGKGRHKDNPGKGGGGESGLSLSLDIRFGADEAKIITDYYRSQPAGKPLPPGIAKNLARGKPLPPGIAKRYLPGDLLGRLPHRDDRYLRIVAGRDVLLIEVGSGLILDVLRGVLA</sequence>
<reference evidence="3" key="1">
    <citation type="journal article" date="2019" name="Int. J. Syst. Evol. Microbiol.">
        <title>The Global Catalogue of Microorganisms (GCM) 10K type strain sequencing project: providing services to taxonomists for standard genome sequencing and annotation.</title>
        <authorList>
            <consortium name="The Broad Institute Genomics Platform"/>
            <consortium name="The Broad Institute Genome Sequencing Center for Infectious Disease"/>
            <person name="Wu L."/>
            <person name="Ma J."/>
        </authorList>
    </citation>
    <scope>NUCLEOTIDE SEQUENCE [LARGE SCALE GENOMIC DNA]</scope>
    <source>
        <strain evidence="3">CGMCC 1.19062</strain>
    </source>
</reference>
<feature type="region of interest" description="Disordered" evidence="1">
    <location>
        <begin position="21"/>
        <end position="42"/>
    </location>
</feature>
<dbReference type="RefSeq" id="WP_379876390.1">
    <property type="nucleotide sequence ID" value="NZ_JBHUIP010000011.1"/>
</dbReference>
<organism evidence="2 3">
    <name type="scientific">Lacibacterium aquatile</name>
    <dbReference type="NCBI Taxonomy" id="1168082"/>
    <lineage>
        <taxon>Bacteria</taxon>
        <taxon>Pseudomonadati</taxon>
        <taxon>Pseudomonadota</taxon>
        <taxon>Alphaproteobacteria</taxon>
        <taxon>Rhodospirillales</taxon>
        <taxon>Rhodospirillaceae</taxon>
    </lineage>
</organism>
<dbReference type="NCBIfam" id="NF040487">
    <property type="entry name" value="T3SS_CigR_fam"/>
    <property type="match status" value="1"/>
</dbReference>
<gene>
    <name evidence="2" type="ORF">ACFSM5_10860</name>
</gene>
<accession>A0ABW5DR27</accession>
<dbReference type="EMBL" id="JBHUIP010000011">
    <property type="protein sequence ID" value="MFD2263389.1"/>
    <property type="molecule type" value="Genomic_DNA"/>
</dbReference>
<keyword evidence="3" id="KW-1185">Reference proteome</keyword>
<protein>
    <submittedName>
        <fullName evidence="2">Anti-virulence regulator CigR family protein</fullName>
    </submittedName>
</protein>
<evidence type="ECO:0000313" key="2">
    <source>
        <dbReference type="EMBL" id="MFD2263389.1"/>
    </source>
</evidence>
<dbReference type="Gene3D" id="3.10.450.160">
    <property type="entry name" value="inner membrane protein cigr"/>
    <property type="match status" value="1"/>
</dbReference>